<dbReference type="GO" id="GO:0006355">
    <property type="term" value="P:regulation of DNA-templated transcription"/>
    <property type="evidence" value="ECO:0007669"/>
    <property type="project" value="InterPro"/>
</dbReference>
<dbReference type="GO" id="GO:0032259">
    <property type="term" value="P:methylation"/>
    <property type="evidence" value="ECO:0007669"/>
    <property type="project" value="UniProtKB-KW"/>
</dbReference>
<dbReference type="InterPro" id="IPR035451">
    <property type="entry name" value="Ada-like_dom_sf"/>
</dbReference>
<evidence type="ECO:0000259" key="11">
    <source>
        <dbReference type="Pfam" id="PF02805"/>
    </source>
</evidence>
<reference evidence="12" key="1">
    <citation type="submission" date="2020-02" db="EMBL/GenBank/DDBJ databases">
        <authorList>
            <person name="Gao J."/>
            <person name="Sun J."/>
        </authorList>
    </citation>
    <scope>NUCLEOTIDE SEQUENCE</scope>
    <source>
        <strain evidence="12">602-2</strain>
    </source>
</reference>
<keyword evidence="6" id="KW-0227">DNA damage</keyword>
<comment type="similarity">
    <text evidence="2">Belongs to the MGMT family.</text>
</comment>
<dbReference type="Pfam" id="PF01035">
    <property type="entry name" value="DNA_binding_1"/>
    <property type="match status" value="1"/>
</dbReference>
<dbReference type="FunFam" id="1.10.10.10:FF:000214">
    <property type="entry name" value="Methylated-DNA--protein-cysteine methyltransferase"/>
    <property type="match status" value="1"/>
</dbReference>
<dbReference type="PANTHER" id="PTHR10815:SF14">
    <property type="entry name" value="BIFUNCTIONAL TRANSCRIPTIONAL ACTIVATOR_DNA REPAIR ENZYME ADA"/>
    <property type="match status" value="1"/>
</dbReference>
<keyword evidence="4 12" id="KW-0489">Methyltransferase</keyword>
<dbReference type="EMBL" id="JAAKGT010000003">
    <property type="protein sequence ID" value="NGM49818.1"/>
    <property type="molecule type" value="Genomic_DNA"/>
</dbReference>
<evidence type="ECO:0000256" key="8">
    <source>
        <dbReference type="ARBA" id="ARBA00023204"/>
    </source>
</evidence>
<dbReference type="RefSeq" id="WP_165258075.1">
    <property type="nucleotide sequence ID" value="NZ_JAAKGT010000003.1"/>
</dbReference>
<dbReference type="NCBIfam" id="TIGR00589">
    <property type="entry name" value="ogt"/>
    <property type="match status" value="1"/>
</dbReference>
<evidence type="ECO:0000256" key="3">
    <source>
        <dbReference type="ARBA" id="ARBA00011918"/>
    </source>
</evidence>
<keyword evidence="5 12" id="KW-0808">Transferase</keyword>
<dbReference type="InterPro" id="IPR036631">
    <property type="entry name" value="MGMT_N_sf"/>
</dbReference>
<comment type="catalytic activity">
    <reaction evidence="9">
        <text>a 6-O-methyl-2'-deoxyguanosine in DNA + L-cysteinyl-[protein] = S-methyl-L-cysteinyl-[protein] + a 2'-deoxyguanosine in DNA</text>
        <dbReference type="Rhea" id="RHEA:24000"/>
        <dbReference type="Rhea" id="RHEA-COMP:10131"/>
        <dbReference type="Rhea" id="RHEA-COMP:10132"/>
        <dbReference type="Rhea" id="RHEA-COMP:11367"/>
        <dbReference type="Rhea" id="RHEA-COMP:11368"/>
        <dbReference type="ChEBI" id="CHEBI:29950"/>
        <dbReference type="ChEBI" id="CHEBI:82612"/>
        <dbReference type="ChEBI" id="CHEBI:85445"/>
        <dbReference type="ChEBI" id="CHEBI:85448"/>
        <dbReference type="EC" id="2.1.1.63"/>
    </reaction>
</comment>
<protein>
    <recommendedName>
        <fullName evidence="3">methylated-DNA--[protein]-cysteine S-methyltransferase</fullName>
        <ecNumber evidence="3">2.1.1.63</ecNumber>
    </recommendedName>
</protein>
<dbReference type="GO" id="GO:0006281">
    <property type="term" value="P:DNA repair"/>
    <property type="evidence" value="ECO:0007669"/>
    <property type="project" value="UniProtKB-KW"/>
</dbReference>
<dbReference type="GO" id="GO:0008270">
    <property type="term" value="F:zinc ion binding"/>
    <property type="evidence" value="ECO:0007669"/>
    <property type="project" value="InterPro"/>
</dbReference>
<dbReference type="SUPFAM" id="SSF57884">
    <property type="entry name" value="Ada DNA repair protein, N-terminal domain (N-Ada 10)"/>
    <property type="match status" value="1"/>
</dbReference>
<feature type="domain" description="Methylated-DNA-[protein]-cysteine S-methyltransferase DNA binding" evidence="10">
    <location>
        <begin position="160"/>
        <end position="238"/>
    </location>
</feature>
<dbReference type="Gene3D" id="1.10.10.10">
    <property type="entry name" value="Winged helix-like DNA-binding domain superfamily/Winged helix DNA-binding domain"/>
    <property type="match status" value="1"/>
</dbReference>
<sequence>MTTAYPTDEHRWAAIERRDRAADGAFFCGVRTTGVYCRPSCAGRPLRRNVAFYETREAARAADLRPCLRCRPDEPIETLAYGLGETPLGLALAAASETGLALLILGDDRAAMVQDLAARFPRARLVEDAGAVAPALAALSSAIQGRAAAGLSLDERGTDLQRAVWKALRDIPTGATASYAQVARAIGRPEAVRAVAQACGANPLAVLTPCHRVVRSDGGLSGYRWGVARKQALLDRERAQEAAA</sequence>
<dbReference type="InterPro" id="IPR014048">
    <property type="entry name" value="MethylDNA_cys_MeTrfase_DNA-bd"/>
</dbReference>
<dbReference type="GO" id="GO:0003677">
    <property type="term" value="F:DNA binding"/>
    <property type="evidence" value="ECO:0007669"/>
    <property type="project" value="InterPro"/>
</dbReference>
<dbReference type="GO" id="GO:0003908">
    <property type="term" value="F:methylated-DNA-[protein]-cysteine S-methyltransferase activity"/>
    <property type="evidence" value="ECO:0007669"/>
    <property type="project" value="UniProtKB-EC"/>
</dbReference>
<keyword evidence="8" id="KW-0234">DNA repair</keyword>
<dbReference type="SUPFAM" id="SSF53155">
    <property type="entry name" value="Methylated DNA-protein cysteine methyltransferase domain"/>
    <property type="match status" value="1"/>
</dbReference>
<accession>A0A6G4QY13</accession>
<dbReference type="InterPro" id="IPR036217">
    <property type="entry name" value="MethylDNA_cys_MeTrfase_DNAb"/>
</dbReference>
<dbReference type="Gene3D" id="3.30.160.70">
    <property type="entry name" value="Methylated DNA-protein cysteine methyltransferase domain"/>
    <property type="match status" value="1"/>
</dbReference>
<dbReference type="InterPro" id="IPR004026">
    <property type="entry name" value="Ada_DNA_repair_Zn-bd"/>
</dbReference>
<proteinExistence type="inferred from homology"/>
<comment type="caution">
    <text evidence="12">The sequence shown here is derived from an EMBL/GenBank/DDBJ whole genome shotgun (WGS) entry which is preliminary data.</text>
</comment>
<keyword evidence="7" id="KW-0010">Activator</keyword>
<evidence type="ECO:0000256" key="1">
    <source>
        <dbReference type="ARBA" id="ARBA00001286"/>
    </source>
</evidence>
<dbReference type="SUPFAM" id="SSF46767">
    <property type="entry name" value="Methylated DNA-protein cysteine methyltransferase, C-terminal domain"/>
    <property type="match status" value="1"/>
</dbReference>
<evidence type="ECO:0000256" key="4">
    <source>
        <dbReference type="ARBA" id="ARBA00022603"/>
    </source>
</evidence>
<dbReference type="EC" id="2.1.1.63" evidence="3"/>
<gene>
    <name evidence="12" type="ORF">G5B46_09400</name>
</gene>
<evidence type="ECO:0000256" key="7">
    <source>
        <dbReference type="ARBA" id="ARBA00023159"/>
    </source>
</evidence>
<dbReference type="CDD" id="cd06445">
    <property type="entry name" value="ATase"/>
    <property type="match status" value="1"/>
</dbReference>
<evidence type="ECO:0000256" key="5">
    <source>
        <dbReference type="ARBA" id="ARBA00022679"/>
    </source>
</evidence>
<evidence type="ECO:0000259" key="10">
    <source>
        <dbReference type="Pfam" id="PF01035"/>
    </source>
</evidence>
<evidence type="ECO:0000256" key="9">
    <source>
        <dbReference type="ARBA" id="ARBA00049348"/>
    </source>
</evidence>
<dbReference type="InterPro" id="IPR036388">
    <property type="entry name" value="WH-like_DNA-bd_sf"/>
</dbReference>
<evidence type="ECO:0000256" key="6">
    <source>
        <dbReference type="ARBA" id="ARBA00022763"/>
    </source>
</evidence>
<evidence type="ECO:0000256" key="2">
    <source>
        <dbReference type="ARBA" id="ARBA00008711"/>
    </source>
</evidence>
<name>A0A6G4QY13_9CAUL</name>
<feature type="domain" description="Ada DNA repair metal-binding" evidence="11">
    <location>
        <begin position="11"/>
        <end position="73"/>
    </location>
</feature>
<dbReference type="PANTHER" id="PTHR10815">
    <property type="entry name" value="METHYLATED-DNA--PROTEIN-CYSTEINE METHYLTRANSFERASE"/>
    <property type="match status" value="1"/>
</dbReference>
<evidence type="ECO:0000313" key="12">
    <source>
        <dbReference type="EMBL" id="NGM49818.1"/>
    </source>
</evidence>
<dbReference type="AlphaFoldDB" id="A0A6G4QY13"/>
<dbReference type="Pfam" id="PF02805">
    <property type="entry name" value="Ada_Zn_binding"/>
    <property type="match status" value="1"/>
</dbReference>
<organism evidence="12">
    <name type="scientific">Caulobacter sp. 602-2</name>
    <dbReference type="NCBI Taxonomy" id="2710887"/>
    <lineage>
        <taxon>Bacteria</taxon>
        <taxon>Pseudomonadati</taxon>
        <taxon>Pseudomonadota</taxon>
        <taxon>Alphaproteobacteria</taxon>
        <taxon>Caulobacterales</taxon>
        <taxon>Caulobacteraceae</taxon>
        <taxon>Caulobacter</taxon>
    </lineage>
</organism>
<comment type="catalytic activity">
    <reaction evidence="1">
        <text>a 4-O-methyl-thymidine in DNA + L-cysteinyl-[protein] = a thymidine in DNA + S-methyl-L-cysteinyl-[protein]</text>
        <dbReference type="Rhea" id="RHEA:53428"/>
        <dbReference type="Rhea" id="RHEA-COMP:10131"/>
        <dbReference type="Rhea" id="RHEA-COMP:10132"/>
        <dbReference type="Rhea" id="RHEA-COMP:13555"/>
        <dbReference type="Rhea" id="RHEA-COMP:13556"/>
        <dbReference type="ChEBI" id="CHEBI:29950"/>
        <dbReference type="ChEBI" id="CHEBI:82612"/>
        <dbReference type="ChEBI" id="CHEBI:137386"/>
        <dbReference type="ChEBI" id="CHEBI:137387"/>
        <dbReference type="EC" id="2.1.1.63"/>
    </reaction>
</comment>
<dbReference type="Gene3D" id="3.40.10.10">
    <property type="entry name" value="DNA Methylphosphotriester Repair Domain"/>
    <property type="match status" value="1"/>
</dbReference>